<organism evidence="1 2">
    <name type="scientific">Ketobacter alkanivorans</name>
    <dbReference type="NCBI Taxonomy" id="1917421"/>
    <lineage>
        <taxon>Bacteria</taxon>
        <taxon>Pseudomonadati</taxon>
        <taxon>Pseudomonadota</taxon>
        <taxon>Gammaproteobacteria</taxon>
        <taxon>Pseudomonadales</taxon>
        <taxon>Ketobacteraceae</taxon>
        <taxon>Ketobacter</taxon>
    </lineage>
</organism>
<reference evidence="2" key="1">
    <citation type="submission" date="2017-08" db="EMBL/GenBank/DDBJ databases">
        <title>Direct submision.</title>
        <authorList>
            <person name="Kim S.-J."/>
            <person name="Rhee S.-K."/>
        </authorList>
    </citation>
    <scope>NUCLEOTIDE SEQUENCE [LARGE SCALE GENOMIC DNA]</scope>
    <source>
        <strain evidence="2">GI5</strain>
    </source>
</reference>
<dbReference type="Proteomes" id="UP000235116">
    <property type="component" value="Chromosome"/>
</dbReference>
<name>A0A2K9LJG5_9GAMM</name>
<evidence type="ECO:0000313" key="2">
    <source>
        <dbReference type="Proteomes" id="UP000235116"/>
    </source>
</evidence>
<gene>
    <name evidence="1" type="ORF">Kalk_08755</name>
</gene>
<dbReference type="EMBL" id="CP022684">
    <property type="protein sequence ID" value="AUM12506.1"/>
    <property type="molecule type" value="Genomic_DNA"/>
</dbReference>
<keyword evidence="2" id="KW-1185">Reference proteome</keyword>
<sequence>MLPAVGLVNWLTRSAESSAGDIFGIQRIRSVIESMDYMAEVDGDTALFVGSSLVKDGFSPRVFDAALAQASGSRVTSFNVGMGNMKPSYQKILVRRMAETFALHQRNAALTLIEFNPFLVTDARQQFRPFMTEQIQAVLMSPDEVMDTLWDDPERFARLVSIKYLRNGVSAEAITGGVRFLVGQAQAQAPMMNQLTDDQLKHIQQLSEFRSELNKYIYQEHPVTKKSHVWNPLTQGGLIDMMDLSPQAQALAAKISGEMRHPKALEMDLAGRIQCCDIENLSFNDKLIDEFIDTVKSAQRFSDRVEIVVMPRNRKWVQPSPEGQQRLAQMLAHLQQVTGVTVHNYQEHEAFDESAFYDVTHLSMDSGRPLFSTILAQDVAGYFIQNNKQ</sequence>
<proteinExistence type="predicted"/>
<evidence type="ECO:0000313" key="1">
    <source>
        <dbReference type="EMBL" id="AUM12506.1"/>
    </source>
</evidence>
<accession>A0A2K9LJG5</accession>
<protein>
    <submittedName>
        <fullName evidence="1">Uncharacterized protein</fullName>
    </submittedName>
</protein>
<dbReference type="KEGG" id="kak:Kalk_08755"/>
<dbReference type="AlphaFoldDB" id="A0A2K9LJG5"/>